<feature type="region of interest" description="Disordered" evidence="1">
    <location>
        <begin position="447"/>
        <end position="490"/>
    </location>
</feature>
<feature type="compositionally biased region" description="Low complexity" evidence="1">
    <location>
        <begin position="447"/>
        <end position="456"/>
    </location>
</feature>
<name>A0A149QXN3_9PROT</name>
<dbReference type="SUPFAM" id="SSF52540">
    <property type="entry name" value="P-loop containing nucleoside triphosphate hydrolases"/>
    <property type="match status" value="1"/>
</dbReference>
<dbReference type="EMBL" id="LHZB01000104">
    <property type="protein sequence ID" value="KXV02031.1"/>
    <property type="molecule type" value="Genomic_DNA"/>
</dbReference>
<evidence type="ECO:0000259" key="2">
    <source>
        <dbReference type="Pfam" id="PF13872"/>
    </source>
</evidence>
<dbReference type="Proteomes" id="UP000075573">
    <property type="component" value="Unassembled WGS sequence"/>
</dbReference>
<reference evidence="3 4" key="1">
    <citation type="submission" date="2015-06" db="EMBL/GenBank/DDBJ databases">
        <title>Improved classification and identification of acetic acid bacteria using matrix-assisted laser desorption/ionization time-of-flight mass spectrometry; Gluconobacter nephelii and Gluconobacter uchimurae are later heterotypic synonyms of Gluconobacter japonicus and Gluconobacter oxydans, respectively.</title>
        <authorList>
            <person name="Li L."/>
            <person name="Cleenwerck I."/>
            <person name="De Vuyst L."/>
            <person name="Vandamme P."/>
        </authorList>
    </citation>
    <scope>NUCLEOTIDE SEQUENCE [LARGE SCALE GENOMIC DNA]</scope>
    <source>
        <strain evidence="3 4">LMG 1764</strain>
    </source>
</reference>
<evidence type="ECO:0000256" key="1">
    <source>
        <dbReference type="SAM" id="MobiDB-lite"/>
    </source>
</evidence>
<comment type="caution">
    <text evidence="3">The sequence shown here is derived from an EMBL/GenBank/DDBJ whole genome shotgun (WGS) entry which is preliminary data.</text>
</comment>
<protein>
    <recommendedName>
        <fullName evidence="2">Strawberry notch AAA domain-containing protein</fullName>
    </recommendedName>
</protein>
<dbReference type="Gene3D" id="3.40.50.300">
    <property type="entry name" value="P-loop containing nucleotide triphosphate hydrolases"/>
    <property type="match status" value="1"/>
</dbReference>
<proteinExistence type="predicted"/>
<dbReference type="Pfam" id="PF13872">
    <property type="entry name" value="AAA_34"/>
    <property type="match status" value="1"/>
</dbReference>
<sequence>MDGFGLPVVPVTPAVVATPEFVNDAQVAYTPLSQTSESEALLPAALHAPMTQALGRLREAVNGDVDGWVAEKLQWTDAQLKRFLACEQIDAVALAVLNIEDGKGMLVGDVTGFGKGRILASVLRYAILSGRQAVFLTEKENLFSDIWRDIRDIESEEVVGRPFILNSGATILDMRTRRPVFPRWKPGEITRIVGSGELPEGTRLVLSTYSQFNRRGAKADFLLSIAPGSSIFTDEVQNIANETAATSDIVMQAMRTAGSSTNASATSGRDVLNLRTYGTVFPWLSEMPELEDMSPQTRTWLAEASVQEAVRAGRLIRREQDMSSMNLEVLEDTANLDRAIDVQNALAPLLSRLSDLNRMVEVLADERNQENDAILENLTGKAQKEAREKWSVANFGGRQAVVASQVMVSLMVDAAVREATDALLANEKPIIVLDSTMEAVMRALANGAPANGGPANDEGREGGGRGSHADEDDLAQKFESGPDDEAARPPGFRDIFRTLCEKILTVNVRRGNPLVLTQERLDPEQIPGMPALLEAIEDLIDVFPELPASPLDAIREGIEQRGRELHEAGAIPRPWHTGEISGRKMRVEGGRYARIPQEDLNRPMIVSQFNHDEGVDALLLTRSGSTGLSVHDSVTNAVAKRRYLIDVKTPDNPLERLQMYGRPRRRGQRSEPRFGCLTTGLPYHTYKLAVHNRKMMAMAASVSGSSQSAPGMDVPDFLNITGNEVARNMLRDNPALARRLHIYMGKEDAEAEKELYYVMGLFRRSPQLSYDEQKDVFDDFLAAYHKRVNEFGVRKVGMLDGQWHLQQASILEPGDSADLNGLDGGDVRLVSIGRLRPGLPVSRAQVVQKVSSAAEAWPEVQTAVDWIAEHRLEILERRRGRLKGDIEALANDSRTSVSRTDREMRFARSVLLACRAGRAVRMVDAFGEEAEGVLTALRMPENLKESAVFRHYELEYLIPGDDEPRHVTLDQMIRSEGRMTLLSREDTQRVMEAFHEEPTQGIAEHRHVMMGNMLRACLLSNRAEAGVKSQFRDTSGNLHDGILLTRREIEAVCQADCRITGLSQARSLLEKGVSLRTRGQFAEERLLMIASGPYVTLRLPKGAREKKTWMASPLAGALPLTAETSEYRVWSSELPAVLQAVRDAGEPLYYAARDRDKAWTLEMEKRAISTIGGPAPEGGTPQSPGDDEPEGVRRVAP</sequence>
<feature type="compositionally biased region" description="Basic and acidic residues" evidence="1">
    <location>
        <begin position="457"/>
        <end position="469"/>
    </location>
</feature>
<dbReference type="AlphaFoldDB" id="A0A149QXN3"/>
<dbReference type="InterPro" id="IPR039187">
    <property type="entry name" value="SNO_AAA"/>
</dbReference>
<evidence type="ECO:0000313" key="4">
    <source>
        <dbReference type="Proteomes" id="UP000075573"/>
    </source>
</evidence>
<gene>
    <name evidence="3" type="ORF">AD929_04300</name>
</gene>
<organism evidence="3 4">
    <name type="scientific">Gluconobacter potus</name>
    <dbReference type="NCBI Taxonomy" id="2724927"/>
    <lineage>
        <taxon>Bacteria</taxon>
        <taxon>Pseudomonadati</taxon>
        <taxon>Pseudomonadota</taxon>
        <taxon>Alphaproteobacteria</taxon>
        <taxon>Acetobacterales</taxon>
        <taxon>Acetobacteraceae</taxon>
        <taxon>Gluconobacter</taxon>
    </lineage>
</organism>
<accession>A0A149QXN3</accession>
<evidence type="ECO:0000313" key="3">
    <source>
        <dbReference type="EMBL" id="KXV02031.1"/>
    </source>
</evidence>
<dbReference type="InterPro" id="IPR027417">
    <property type="entry name" value="P-loop_NTPase"/>
</dbReference>
<dbReference type="PATRIC" id="fig|442.7.peg.2340"/>
<feature type="domain" description="Strawberry notch AAA" evidence="2">
    <location>
        <begin position="86"/>
        <end position="157"/>
    </location>
</feature>
<feature type="region of interest" description="Disordered" evidence="1">
    <location>
        <begin position="1168"/>
        <end position="1197"/>
    </location>
</feature>